<dbReference type="SUPFAM" id="SSF51206">
    <property type="entry name" value="cAMP-binding domain-like"/>
    <property type="match status" value="1"/>
</dbReference>
<dbReference type="CDD" id="cd00092">
    <property type="entry name" value="HTH_CRP"/>
    <property type="match status" value="1"/>
</dbReference>
<dbReference type="STRING" id="258515.SAMN05192585_10336"/>
<evidence type="ECO:0000259" key="5">
    <source>
        <dbReference type="PROSITE" id="PS51063"/>
    </source>
</evidence>
<dbReference type="InterPro" id="IPR000595">
    <property type="entry name" value="cNMP-bd_dom"/>
</dbReference>
<reference evidence="6 7" key="1">
    <citation type="submission" date="2016-10" db="EMBL/GenBank/DDBJ databases">
        <authorList>
            <person name="de Groot N.N."/>
        </authorList>
    </citation>
    <scope>NUCLEOTIDE SEQUENCE [LARGE SCALE GENOMIC DNA]</scope>
    <source>
        <strain evidence="6 7">CGMCC 1.5012</strain>
    </source>
</reference>
<dbReference type="PANTHER" id="PTHR24567:SF74">
    <property type="entry name" value="HTH-TYPE TRANSCRIPTIONAL REGULATOR ARCR"/>
    <property type="match status" value="1"/>
</dbReference>
<dbReference type="Proteomes" id="UP000199182">
    <property type="component" value="Unassembled WGS sequence"/>
</dbReference>
<dbReference type="Gene3D" id="2.60.120.10">
    <property type="entry name" value="Jelly Rolls"/>
    <property type="match status" value="1"/>
</dbReference>
<dbReference type="RefSeq" id="WP_092637747.1">
    <property type="nucleotide sequence ID" value="NZ_FNID01000003.1"/>
</dbReference>
<dbReference type="EMBL" id="FNID01000003">
    <property type="protein sequence ID" value="SDM66461.1"/>
    <property type="molecule type" value="Genomic_DNA"/>
</dbReference>
<dbReference type="Gene3D" id="1.10.10.10">
    <property type="entry name" value="Winged helix-like DNA-binding domain superfamily/Winged helix DNA-binding domain"/>
    <property type="match status" value="1"/>
</dbReference>
<dbReference type="PANTHER" id="PTHR24567">
    <property type="entry name" value="CRP FAMILY TRANSCRIPTIONAL REGULATORY PROTEIN"/>
    <property type="match status" value="1"/>
</dbReference>
<sequence>MPLTEQDYLKDVLPFWDKLTEEQRQDILTHATPRRFAPGESLHSGSADCLGIYVVKSGQVRVFTLSQAGREITLFRLFERDICLLSASCVMKNIHFEVHVEAERPTEILLIPTPVYDRLNRNSLAVADYTSQLMSSRFSEVMWLMEQVLFSSFDKRLAHFLLEQSAIDGTDSLTITHETIARNLGSAREVVTRMLKYFQDEGMVALSRGGLQITDRDRLEKLDEE</sequence>
<dbReference type="GO" id="GO:0005829">
    <property type="term" value="C:cytosol"/>
    <property type="evidence" value="ECO:0007669"/>
    <property type="project" value="TreeGrafter"/>
</dbReference>
<evidence type="ECO:0000256" key="1">
    <source>
        <dbReference type="ARBA" id="ARBA00023015"/>
    </source>
</evidence>
<proteinExistence type="predicted"/>
<dbReference type="InterPro" id="IPR014710">
    <property type="entry name" value="RmlC-like_jellyroll"/>
</dbReference>
<dbReference type="GO" id="GO:0003700">
    <property type="term" value="F:DNA-binding transcription factor activity"/>
    <property type="evidence" value="ECO:0007669"/>
    <property type="project" value="TreeGrafter"/>
</dbReference>
<feature type="domain" description="HTH crp-type" evidence="5">
    <location>
        <begin position="151"/>
        <end position="217"/>
    </location>
</feature>
<dbReference type="InterPro" id="IPR050397">
    <property type="entry name" value="Env_Response_Regulators"/>
</dbReference>
<evidence type="ECO:0000313" key="6">
    <source>
        <dbReference type="EMBL" id="SDM66461.1"/>
    </source>
</evidence>
<evidence type="ECO:0000256" key="3">
    <source>
        <dbReference type="ARBA" id="ARBA00023163"/>
    </source>
</evidence>
<keyword evidence="2" id="KW-0238">DNA-binding</keyword>
<dbReference type="InterPro" id="IPR036388">
    <property type="entry name" value="WH-like_DNA-bd_sf"/>
</dbReference>
<dbReference type="PRINTS" id="PR00034">
    <property type="entry name" value="HTHCRP"/>
</dbReference>
<dbReference type="InterPro" id="IPR012318">
    <property type="entry name" value="HTH_CRP"/>
</dbReference>
<evidence type="ECO:0000256" key="2">
    <source>
        <dbReference type="ARBA" id="ARBA00023125"/>
    </source>
</evidence>
<feature type="domain" description="Cyclic nucleotide-binding" evidence="4">
    <location>
        <begin position="15"/>
        <end position="77"/>
    </location>
</feature>
<organism evidence="6 7">
    <name type="scientific">Acetanaerobacterium elongatum</name>
    <dbReference type="NCBI Taxonomy" id="258515"/>
    <lineage>
        <taxon>Bacteria</taxon>
        <taxon>Bacillati</taxon>
        <taxon>Bacillota</taxon>
        <taxon>Clostridia</taxon>
        <taxon>Eubacteriales</taxon>
        <taxon>Oscillospiraceae</taxon>
        <taxon>Acetanaerobacterium</taxon>
    </lineage>
</organism>
<dbReference type="InterPro" id="IPR036390">
    <property type="entry name" value="WH_DNA-bd_sf"/>
</dbReference>
<dbReference type="Pfam" id="PF13545">
    <property type="entry name" value="HTH_Crp_2"/>
    <property type="match status" value="1"/>
</dbReference>
<accession>A0A1G9V2F6</accession>
<dbReference type="GO" id="GO:0003677">
    <property type="term" value="F:DNA binding"/>
    <property type="evidence" value="ECO:0007669"/>
    <property type="project" value="UniProtKB-KW"/>
</dbReference>
<evidence type="ECO:0000259" key="4">
    <source>
        <dbReference type="PROSITE" id="PS50042"/>
    </source>
</evidence>
<dbReference type="AlphaFoldDB" id="A0A1G9V2F6"/>
<dbReference type="PROSITE" id="PS50042">
    <property type="entry name" value="CNMP_BINDING_3"/>
    <property type="match status" value="1"/>
</dbReference>
<dbReference type="CDD" id="cd00038">
    <property type="entry name" value="CAP_ED"/>
    <property type="match status" value="1"/>
</dbReference>
<protein>
    <submittedName>
        <fullName evidence="6">CRP/FNR family transcriptional regulator, anaerobic regulatory protein</fullName>
    </submittedName>
</protein>
<dbReference type="PROSITE" id="PS51063">
    <property type="entry name" value="HTH_CRP_2"/>
    <property type="match status" value="1"/>
</dbReference>
<keyword evidence="3" id="KW-0804">Transcription</keyword>
<dbReference type="SMART" id="SM00419">
    <property type="entry name" value="HTH_CRP"/>
    <property type="match status" value="1"/>
</dbReference>
<evidence type="ECO:0000313" key="7">
    <source>
        <dbReference type="Proteomes" id="UP000199182"/>
    </source>
</evidence>
<name>A0A1G9V2F6_9FIRM</name>
<keyword evidence="7" id="KW-1185">Reference proteome</keyword>
<dbReference type="Pfam" id="PF00027">
    <property type="entry name" value="cNMP_binding"/>
    <property type="match status" value="1"/>
</dbReference>
<keyword evidence="1" id="KW-0805">Transcription regulation</keyword>
<gene>
    <name evidence="6" type="ORF">SAMN05192585_10336</name>
</gene>
<dbReference type="InterPro" id="IPR018490">
    <property type="entry name" value="cNMP-bd_dom_sf"/>
</dbReference>
<dbReference type="OrthoDB" id="9776746at2"/>
<dbReference type="SUPFAM" id="SSF46785">
    <property type="entry name" value="Winged helix' DNA-binding domain"/>
    <property type="match status" value="1"/>
</dbReference>